<proteinExistence type="predicted"/>
<reference evidence="1 2" key="1">
    <citation type="submission" date="2019-02" db="EMBL/GenBank/DDBJ databases">
        <title>Marinobacter halodurans sp. nov., a marine bacterium isolated from sea tidal flat.</title>
        <authorList>
            <person name="Yoo Y."/>
            <person name="Lee D.W."/>
            <person name="Kim B.S."/>
            <person name="Kim J.-J."/>
        </authorList>
    </citation>
    <scope>NUCLEOTIDE SEQUENCE [LARGE SCALE GENOMIC DNA]</scope>
    <source>
        <strain evidence="1 2">YJ-S3-2</strain>
    </source>
</reference>
<accession>A0ABY1ZKM8</accession>
<protein>
    <submittedName>
        <fullName evidence="1">Uncharacterized protein</fullName>
    </submittedName>
</protein>
<dbReference type="Proteomes" id="UP000313645">
    <property type="component" value="Unassembled WGS sequence"/>
</dbReference>
<organism evidence="1 2">
    <name type="scientific">Marinobacter halodurans</name>
    <dbReference type="NCBI Taxonomy" id="2528979"/>
    <lineage>
        <taxon>Bacteria</taxon>
        <taxon>Pseudomonadati</taxon>
        <taxon>Pseudomonadota</taxon>
        <taxon>Gammaproteobacteria</taxon>
        <taxon>Pseudomonadales</taxon>
        <taxon>Marinobacteraceae</taxon>
        <taxon>Marinobacter</taxon>
    </lineage>
</organism>
<name>A0ABY1ZKM8_9GAMM</name>
<dbReference type="EMBL" id="SJDL01000025">
    <property type="protein sequence ID" value="TBW53366.1"/>
    <property type="molecule type" value="Genomic_DNA"/>
</dbReference>
<sequence length="155" mass="18240">MDGAPFFGVIGVQEEIKAGDLERRFRDFYSAFFETKDGDKAMEALNKDIGDSEPRFGFIGARALFEASFHNYYWMYCRGKGKKARVELLVSRVLQNPEVKSRGIKYARKRVKEELSKPEDDFEFFRRRFFFSDRLPETLERFPMEFNDVIRASDA</sequence>
<evidence type="ECO:0000313" key="1">
    <source>
        <dbReference type="EMBL" id="TBW53366.1"/>
    </source>
</evidence>
<comment type="caution">
    <text evidence="1">The sequence shown here is derived from an EMBL/GenBank/DDBJ whole genome shotgun (WGS) entry which is preliminary data.</text>
</comment>
<gene>
    <name evidence="1" type="ORF">EZI54_15425</name>
</gene>
<keyword evidence="2" id="KW-1185">Reference proteome</keyword>
<dbReference type="RefSeq" id="WP_131482774.1">
    <property type="nucleotide sequence ID" value="NZ_SJDL01000025.1"/>
</dbReference>
<evidence type="ECO:0000313" key="2">
    <source>
        <dbReference type="Proteomes" id="UP000313645"/>
    </source>
</evidence>